<reference evidence="1" key="1">
    <citation type="submission" date="2021-06" db="EMBL/GenBank/DDBJ databases">
        <title>Collection of gut derived symbiotic bacterial strains cultured from healthy donors.</title>
        <authorList>
            <person name="Lin H."/>
            <person name="Littmann E."/>
            <person name="Pamer E.G."/>
        </authorList>
    </citation>
    <scope>NUCLEOTIDE SEQUENCE</scope>
    <source>
        <strain evidence="1">MSK.19.85</strain>
    </source>
</reference>
<protein>
    <submittedName>
        <fullName evidence="1">Uncharacterized protein</fullName>
    </submittedName>
</protein>
<sequence>MRNDKLRFIVDSRCFDGSCVTTMSDGIHDDYHHETLEELREREKTPYLIAVSENTVCKMMRIHLQSLCAPFREITEERYFDYMDVLPPVRHTRNFFFMGEPYHASIHRFCFRVDGRYFTGLRPITTPRNELERQMDSHYRNITFRGSVLKEKPAVIFDHARHAILVPYLFVDVNGDKKFICNLVTGADEEPDIRSARKNMAEILLSLRRHHFLYFSGHKRKDDMEIFLEEVKKRRHTLLANGKLLQFPMNRESVSFTGTVKETQEPFFFRIYDRDLFLYLLYTLHNIRREKAEI</sequence>
<evidence type="ECO:0000313" key="1">
    <source>
        <dbReference type="EMBL" id="MBV3489872.1"/>
    </source>
</evidence>
<gene>
    <name evidence="1" type="ORF">KSX14_14775</name>
</gene>
<accession>A0AAP2IIC2</accession>
<dbReference type="Proteomes" id="UP000758576">
    <property type="component" value="Unassembled WGS sequence"/>
</dbReference>
<name>A0AAP2IIC2_PHOVU</name>
<dbReference type="RefSeq" id="WP_217325610.1">
    <property type="nucleotide sequence ID" value="NZ_JAHOFU010000038.1"/>
</dbReference>
<proteinExistence type="predicted"/>
<comment type="caution">
    <text evidence="1">The sequence shown here is derived from an EMBL/GenBank/DDBJ whole genome shotgun (WGS) entry which is preliminary data.</text>
</comment>
<evidence type="ECO:0000313" key="2">
    <source>
        <dbReference type="Proteomes" id="UP000758576"/>
    </source>
</evidence>
<organism evidence="1 2">
    <name type="scientific">Phocaeicola vulgatus</name>
    <name type="common">Bacteroides vulgatus</name>
    <dbReference type="NCBI Taxonomy" id="821"/>
    <lineage>
        <taxon>Bacteria</taxon>
        <taxon>Pseudomonadati</taxon>
        <taxon>Bacteroidota</taxon>
        <taxon>Bacteroidia</taxon>
        <taxon>Bacteroidales</taxon>
        <taxon>Bacteroidaceae</taxon>
        <taxon>Phocaeicola</taxon>
    </lineage>
</organism>
<dbReference type="EMBL" id="JAHOGA010000037">
    <property type="protein sequence ID" value="MBV3489872.1"/>
    <property type="molecule type" value="Genomic_DNA"/>
</dbReference>
<dbReference type="AlphaFoldDB" id="A0AAP2IIC2"/>